<dbReference type="AlphaFoldDB" id="A0A2H4U7B6"/>
<dbReference type="Proteomes" id="UP000232133">
    <property type="component" value="Chromosome"/>
</dbReference>
<dbReference type="InterPro" id="IPR015421">
    <property type="entry name" value="PyrdxlP-dep_Trfase_major"/>
</dbReference>
<evidence type="ECO:0000313" key="6">
    <source>
        <dbReference type="Proteomes" id="UP000232133"/>
    </source>
</evidence>
<dbReference type="PANTHER" id="PTHR32328">
    <property type="entry name" value="L-SERYL-TRNA(SEC) SELENIUM TRANSFERASE"/>
    <property type="match status" value="1"/>
</dbReference>
<keyword evidence="2 3" id="KW-0663">Pyridoxal phosphate</keyword>
<dbReference type="InterPro" id="IPR018319">
    <property type="entry name" value="SelA-like"/>
</dbReference>
<dbReference type="EMBL" id="CP017803">
    <property type="protein sequence ID" value="ATZ59973.1"/>
    <property type="molecule type" value="Genomic_DNA"/>
</dbReference>
<protein>
    <submittedName>
        <fullName evidence="5">Pyridoxal phosphate-dependent protein</fullName>
    </submittedName>
</protein>
<feature type="domain" description="UPF0425" evidence="4">
    <location>
        <begin position="279"/>
        <end position="351"/>
    </location>
</feature>
<feature type="modified residue" description="N6-(pyridoxal phosphate)lysine" evidence="3">
    <location>
        <position position="209"/>
    </location>
</feature>
<comment type="cofactor">
    <cofactor evidence="1 3">
        <name>pyridoxal 5'-phosphate</name>
        <dbReference type="ChEBI" id="CHEBI:597326"/>
    </cofactor>
</comment>
<evidence type="ECO:0000256" key="1">
    <source>
        <dbReference type="ARBA" id="ARBA00001933"/>
    </source>
</evidence>
<accession>A0A2H4U7B6</accession>
<sequence>MIVNNSLDEVKKRENALSIIKNIIETKGRNELYDLTGLSGGFIASSSQLSLLETYVGPAIFEDEIQEVGKKHLGGEKILPLNRTSSGILATILSLVDEGSNVVHYLAQLPAHPSIPRSCELVKANYFETDDFDKFEIPENTSLVVVTGSTMDHKVIDEDIFKKVIEMAHEQNIPVMVDDASGARLRTVVFNQKKACDLGADITITSTDKLMPGPRGGLMAGRKDLVDKIKVKANQFGLEAQPPAILAMVNGIKNFNGENLIRGFSRKEELFKLLNMNFNAFSETPTGVMISSHDLANEIKVSHNLSDDDLAFIFAFILLKEHGIITIPPVSMPGASTTIRFDLSTKDAFNLDLNDLNKKIESSFNKLQEVVTNEDKCREIVFTS</sequence>
<name>A0A2H4U7B6_METSM</name>
<dbReference type="InterPro" id="IPR020033">
    <property type="entry name" value="PyrdxlP-dep_transferase_arc"/>
</dbReference>
<dbReference type="Gene3D" id="3.90.1150.70">
    <property type="match status" value="1"/>
</dbReference>
<dbReference type="Pfam" id="PF03841">
    <property type="entry name" value="SelA"/>
    <property type="match status" value="1"/>
</dbReference>
<organism evidence="5 6">
    <name type="scientific">Methanobrevibacter smithii</name>
    <dbReference type="NCBI Taxonomy" id="2173"/>
    <lineage>
        <taxon>Archaea</taxon>
        <taxon>Methanobacteriati</taxon>
        <taxon>Methanobacteriota</taxon>
        <taxon>Methanomada group</taxon>
        <taxon>Methanobacteria</taxon>
        <taxon>Methanobacteriales</taxon>
        <taxon>Methanobacteriaceae</taxon>
        <taxon>Methanobrevibacter</taxon>
    </lineage>
</organism>
<dbReference type="GeneID" id="35118875"/>
<dbReference type="PANTHER" id="PTHR32328:SF0">
    <property type="entry name" value="L-SERYL-TRNA(SEC) SELENIUM TRANSFERASE"/>
    <property type="match status" value="1"/>
</dbReference>
<reference evidence="5 6" key="1">
    <citation type="submission" date="2016-10" db="EMBL/GenBank/DDBJ databases">
        <authorList>
            <person name="Varghese N."/>
        </authorList>
    </citation>
    <scope>NUCLEOTIDE SEQUENCE [LARGE SCALE GENOMIC DNA]</scope>
    <source>
        <strain evidence="5 6">KB11</strain>
    </source>
</reference>
<dbReference type="SUPFAM" id="SSF53383">
    <property type="entry name" value="PLP-dependent transferases"/>
    <property type="match status" value="1"/>
</dbReference>
<dbReference type="Gene3D" id="3.40.640.10">
    <property type="entry name" value="Type I PLP-dependent aspartate aminotransferase-like (Major domain)"/>
    <property type="match status" value="1"/>
</dbReference>
<dbReference type="InterPro" id="IPR015424">
    <property type="entry name" value="PyrdxlP-dep_Trfase"/>
</dbReference>
<proteinExistence type="predicted"/>
<dbReference type="GO" id="GO:0004125">
    <property type="term" value="F:L-seryl-tRNA(Sec) selenium transferase activity"/>
    <property type="evidence" value="ECO:0007669"/>
    <property type="project" value="TreeGrafter"/>
</dbReference>
<gene>
    <name evidence="5" type="ORF">BK798_05810</name>
</gene>
<evidence type="ECO:0000259" key="4">
    <source>
        <dbReference type="Pfam" id="PF22583"/>
    </source>
</evidence>
<dbReference type="Pfam" id="PF22583">
    <property type="entry name" value="UPF0425_C"/>
    <property type="match status" value="1"/>
</dbReference>
<evidence type="ECO:0000313" key="5">
    <source>
        <dbReference type="EMBL" id="ATZ59973.1"/>
    </source>
</evidence>
<dbReference type="InterPro" id="IPR055177">
    <property type="entry name" value="UPF0425_MJ0158-like_C"/>
</dbReference>
<evidence type="ECO:0000256" key="2">
    <source>
        <dbReference type="ARBA" id="ARBA00022898"/>
    </source>
</evidence>
<dbReference type="NCBIfam" id="TIGR03576">
    <property type="entry name" value="pyridox_MJ0158"/>
    <property type="match status" value="1"/>
</dbReference>
<evidence type="ECO:0000256" key="3">
    <source>
        <dbReference type="PIRSR" id="PIRSR618319-50"/>
    </source>
</evidence>
<dbReference type="RefSeq" id="WP_100815572.1">
    <property type="nucleotide sequence ID" value="NZ_CP017803.1"/>
</dbReference>